<gene>
    <name evidence="1" type="ORF">GA0070215_10689</name>
</gene>
<keyword evidence="2" id="KW-1185">Reference proteome</keyword>
<dbReference type="Proteomes" id="UP000198551">
    <property type="component" value="Unassembled WGS sequence"/>
</dbReference>
<reference evidence="2" key="1">
    <citation type="submission" date="2016-06" db="EMBL/GenBank/DDBJ databases">
        <authorList>
            <person name="Varghese N."/>
        </authorList>
    </citation>
    <scope>NUCLEOTIDE SEQUENCE [LARGE SCALE GENOMIC DNA]</scope>
    <source>
        <strain evidence="2">DSM 45555</strain>
    </source>
</reference>
<dbReference type="Gene3D" id="3.20.20.80">
    <property type="entry name" value="Glycosidases"/>
    <property type="match status" value="1"/>
</dbReference>
<dbReference type="RefSeq" id="WP_026268149.1">
    <property type="nucleotide sequence ID" value="NZ_FMCV01000006.1"/>
</dbReference>
<protein>
    <recommendedName>
        <fullName evidence="3">GH26 domain-containing protein</fullName>
    </recommendedName>
</protein>
<evidence type="ECO:0000313" key="1">
    <source>
        <dbReference type="EMBL" id="SCF02598.1"/>
    </source>
</evidence>
<evidence type="ECO:0008006" key="3">
    <source>
        <dbReference type="Google" id="ProtNLM"/>
    </source>
</evidence>
<organism evidence="1 2">
    <name type="scientific">Micromonospora marina</name>
    <dbReference type="NCBI Taxonomy" id="307120"/>
    <lineage>
        <taxon>Bacteria</taxon>
        <taxon>Bacillati</taxon>
        <taxon>Actinomycetota</taxon>
        <taxon>Actinomycetes</taxon>
        <taxon>Micromonosporales</taxon>
        <taxon>Micromonosporaceae</taxon>
        <taxon>Micromonospora</taxon>
    </lineage>
</organism>
<dbReference type="AlphaFoldDB" id="A0A1C4X2C3"/>
<dbReference type="InterPro" id="IPR017853">
    <property type="entry name" value="GH"/>
</dbReference>
<accession>A0A1C4X2C3</accession>
<name>A0A1C4X2C3_9ACTN</name>
<sequence length="369" mass="39993">MAAPVVRSVTADQTVLLPGQSTTVRVDAFHPDSRLLTLTGRVSDPTGVTWDSPVRVDLSVPLTIQLAGASPGVTVTPSGTDPGRFTVTVLAGRGTVTLTATARDGAGRTGTGTTTLTVPLLVGMSAYKGARTQRAVADYPGIRYMRDFGTDGPDADALPELPALNAGKFADAPSAVMHVSWKDDVEQLAGWLDGVNRPIYLTWYHEPMGDVTPATYRATASRVTQILAAHRNRRWVLGHGPIVTRYWLDEGRGNPTDWGYPGMTHYGVDCYSRDTAAYWPASRMFGVAFDKVRAAYPGIRLLVPEYGLSRIAADTTGAGRARTLREHVTWLRQQNDVDAIAYWNNWAEFELGDPPLEATAWRDLQVGPA</sequence>
<evidence type="ECO:0000313" key="2">
    <source>
        <dbReference type="Proteomes" id="UP000198551"/>
    </source>
</evidence>
<dbReference type="EMBL" id="FMCV01000006">
    <property type="protein sequence ID" value="SCF02598.1"/>
    <property type="molecule type" value="Genomic_DNA"/>
</dbReference>
<proteinExistence type="predicted"/>
<dbReference type="SUPFAM" id="SSF51445">
    <property type="entry name" value="(Trans)glycosidases"/>
    <property type="match status" value="1"/>
</dbReference>